<evidence type="ECO:0000256" key="4">
    <source>
        <dbReference type="ARBA" id="ARBA00022695"/>
    </source>
</evidence>
<dbReference type="NCBIfam" id="TIGR00678">
    <property type="entry name" value="holB"/>
    <property type="match status" value="1"/>
</dbReference>
<protein>
    <recommendedName>
        <fullName evidence="2">DNA polymerase III subunit delta'</fullName>
        <ecNumber evidence="1">2.7.7.7</ecNumber>
    </recommendedName>
</protein>
<dbReference type="InterPro" id="IPR015199">
    <property type="entry name" value="DNA_pol_III_delta_C"/>
</dbReference>
<dbReference type="GO" id="GO:0006261">
    <property type="term" value="P:DNA-templated DNA replication"/>
    <property type="evidence" value="ECO:0007669"/>
    <property type="project" value="TreeGrafter"/>
</dbReference>
<evidence type="ECO:0000259" key="8">
    <source>
        <dbReference type="Pfam" id="PF09115"/>
    </source>
</evidence>
<organism evidence="9 10">
    <name type="scientific">Pradoshia eiseniae</name>
    <dbReference type="NCBI Taxonomy" id="2064768"/>
    <lineage>
        <taxon>Bacteria</taxon>
        <taxon>Bacillati</taxon>
        <taxon>Bacillota</taxon>
        <taxon>Bacilli</taxon>
        <taxon>Bacillales</taxon>
        <taxon>Bacillaceae</taxon>
        <taxon>Pradoshia</taxon>
    </lineage>
</organism>
<dbReference type="AlphaFoldDB" id="A0A2S7MW05"/>
<evidence type="ECO:0000313" key="10">
    <source>
        <dbReference type="Proteomes" id="UP000239663"/>
    </source>
</evidence>
<keyword evidence="6" id="KW-0239">DNA-directed DNA polymerase</keyword>
<dbReference type="Pfam" id="PF13177">
    <property type="entry name" value="DNA_pol3_delta2"/>
    <property type="match status" value="1"/>
</dbReference>
<feature type="domain" description="DNA polymerase III delta subunit C-terminal" evidence="8">
    <location>
        <begin position="250"/>
        <end position="328"/>
    </location>
</feature>
<dbReference type="InterPro" id="IPR004622">
    <property type="entry name" value="DNA_pol_HolB"/>
</dbReference>
<keyword evidence="5" id="KW-0235">DNA replication</keyword>
<dbReference type="Proteomes" id="UP000239663">
    <property type="component" value="Unassembled WGS sequence"/>
</dbReference>
<dbReference type="EC" id="2.7.7.7" evidence="1"/>
<keyword evidence="10" id="KW-1185">Reference proteome</keyword>
<reference evidence="9 10" key="1">
    <citation type="submission" date="2017-12" db="EMBL/GenBank/DDBJ databases">
        <title>Taxonomic description and draft genome of Pradoshia cofamensis Gen. nov., sp. nov., a thermotolerant bacillale isolated from anterior gut of earthworm Eisenia fetida.</title>
        <authorList>
            <person name="Saha T."/>
            <person name="Chakraborty R."/>
        </authorList>
    </citation>
    <scope>NUCLEOTIDE SEQUENCE [LARGE SCALE GENOMIC DNA]</scope>
    <source>
        <strain evidence="9 10">EAG3</strain>
    </source>
</reference>
<dbReference type="OrthoDB" id="9810148at2"/>
<dbReference type="Pfam" id="PF09115">
    <property type="entry name" value="DNApol3-delta_C"/>
    <property type="match status" value="1"/>
</dbReference>
<dbReference type="GO" id="GO:0009360">
    <property type="term" value="C:DNA polymerase III complex"/>
    <property type="evidence" value="ECO:0007669"/>
    <property type="project" value="InterPro"/>
</dbReference>
<dbReference type="InterPro" id="IPR050238">
    <property type="entry name" value="DNA_Rep/Repair_Clamp_Loader"/>
</dbReference>
<proteinExistence type="predicted"/>
<accession>A0A2S7MW05</accession>
<evidence type="ECO:0000256" key="2">
    <source>
        <dbReference type="ARBA" id="ARBA00014363"/>
    </source>
</evidence>
<evidence type="ECO:0000313" key="9">
    <source>
        <dbReference type="EMBL" id="PQD93935.1"/>
    </source>
</evidence>
<dbReference type="PANTHER" id="PTHR11669">
    <property type="entry name" value="REPLICATION FACTOR C / DNA POLYMERASE III GAMMA-TAU SUBUNIT"/>
    <property type="match status" value="1"/>
</dbReference>
<evidence type="ECO:0000256" key="6">
    <source>
        <dbReference type="ARBA" id="ARBA00022932"/>
    </source>
</evidence>
<dbReference type="GO" id="GO:0003887">
    <property type="term" value="F:DNA-directed DNA polymerase activity"/>
    <property type="evidence" value="ECO:0007669"/>
    <property type="project" value="UniProtKB-KW"/>
</dbReference>
<comment type="caution">
    <text evidence="9">The sequence shown here is derived from an EMBL/GenBank/DDBJ whole genome shotgun (WGS) entry which is preliminary data.</text>
</comment>
<gene>
    <name evidence="9" type="ORF">CYL18_16895</name>
</gene>
<dbReference type="PANTHER" id="PTHR11669:SF8">
    <property type="entry name" value="DNA POLYMERASE III SUBUNIT DELTA"/>
    <property type="match status" value="1"/>
</dbReference>
<dbReference type="SUPFAM" id="SSF52540">
    <property type="entry name" value="P-loop containing nucleoside triphosphate hydrolases"/>
    <property type="match status" value="1"/>
</dbReference>
<dbReference type="FunFam" id="3.40.50.300:FF:001255">
    <property type="entry name" value="DNA polymerase III subunit delta"/>
    <property type="match status" value="1"/>
</dbReference>
<evidence type="ECO:0000256" key="7">
    <source>
        <dbReference type="ARBA" id="ARBA00049244"/>
    </source>
</evidence>
<dbReference type="GO" id="GO:0008408">
    <property type="term" value="F:3'-5' exonuclease activity"/>
    <property type="evidence" value="ECO:0007669"/>
    <property type="project" value="InterPro"/>
</dbReference>
<dbReference type="RefSeq" id="WP_104850675.1">
    <property type="nucleotide sequence ID" value="NZ_PKOZ01000017.1"/>
</dbReference>
<keyword evidence="4" id="KW-0548">Nucleotidyltransferase</keyword>
<dbReference type="Gene3D" id="3.40.50.300">
    <property type="entry name" value="P-loop containing nucleotide triphosphate hydrolases"/>
    <property type="match status" value="1"/>
</dbReference>
<evidence type="ECO:0000256" key="3">
    <source>
        <dbReference type="ARBA" id="ARBA00022679"/>
    </source>
</evidence>
<evidence type="ECO:0000256" key="1">
    <source>
        <dbReference type="ARBA" id="ARBA00012417"/>
    </source>
</evidence>
<dbReference type="NCBIfam" id="NF005972">
    <property type="entry name" value="PRK08058.1"/>
    <property type="match status" value="1"/>
</dbReference>
<name>A0A2S7MW05_9BACI</name>
<dbReference type="InterPro" id="IPR027417">
    <property type="entry name" value="P-loop_NTPase"/>
</dbReference>
<comment type="catalytic activity">
    <reaction evidence="7">
        <text>DNA(n) + a 2'-deoxyribonucleoside 5'-triphosphate = DNA(n+1) + diphosphate</text>
        <dbReference type="Rhea" id="RHEA:22508"/>
        <dbReference type="Rhea" id="RHEA-COMP:17339"/>
        <dbReference type="Rhea" id="RHEA-COMP:17340"/>
        <dbReference type="ChEBI" id="CHEBI:33019"/>
        <dbReference type="ChEBI" id="CHEBI:61560"/>
        <dbReference type="ChEBI" id="CHEBI:173112"/>
        <dbReference type="EC" id="2.7.7.7"/>
    </reaction>
</comment>
<keyword evidence="3" id="KW-0808">Transferase</keyword>
<dbReference type="GO" id="GO:0003677">
    <property type="term" value="F:DNA binding"/>
    <property type="evidence" value="ECO:0007669"/>
    <property type="project" value="InterPro"/>
</dbReference>
<dbReference type="EMBL" id="PKOZ01000017">
    <property type="protein sequence ID" value="PQD93935.1"/>
    <property type="molecule type" value="Genomic_DNA"/>
</dbReference>
<sequence length="334" mass="38099">MIETWEQLSNQQPRAAAMLLNSLKKDRVAHAYLFEGERGTGKQDASMLLAKSLFCLDSIDGYLPCGICVNCKKIEHRNHADVHIIEPDGLSIKKEQIKMLHEEFQKKAVESQKKVYIITHSHKMTASAANSLLKFLEEPHAGTTIILLTDQIHKMLSTILSRCQTISFTPLNPVELSKQLIQSGVPANKAKLIASLTNSVDEGLALQEDEWFAQAQKIVVKLYEAIKNPVDGIMVVQEDWLPHFKEREQMEMGLLLLLNIYRDLLYVQLDKPEEMVYQDKEDQFRQLAILHTQKQLANQMNEILEAKRKLSANMNPQLLMEQLVLNLQEGFTLV</sequence>
<evidence type="ECO:0000256" key="5">
    <source>
        <dbReference type="ARBA" id="ARBA00022705"/>
    </source>
</evidence>